<dbReference type="KEGG" id="mico:GDR74_13605"/>
<evidence type="ECO:0000313" key="2">
    <source>
        <dbReference type="Proteomes" id="UP000325614"/>
    </source>
</evidence>
<dbReference type="AlphaFoldDB" id="A0A5P9JYG5"/>
<gene>
    <name evidence="1" type="ORF">GDR74_13605</name>
</gene>
<organism evidence="1 2">
    <name type="scientific">Microvirga thermotolerans</name>
    <dbReference type="NCBI Taxonomy" id="2651334"/>
    <lineage>
        <taxon>Bacteria</taxon>
        <taxon>Pseudomonadati</taxon>
        <taxon>Pseudomonadota</taxon>
        <taxon>Alphaproteobacteria</taxon>
        <taxon>Hyphomicrobiales</taxon>
        <taxon>Methylobacteriaceae</taxon>
        <taxon>Microvirga</taxon>
    </lineage>
</organism>
<keyword evidence="2" id="KW-1185">Reference proteome</keyword>
<dbReference type="RefSeq" id="WP_152586807.1">
    <property type="nucleotide sequence ID" value="NZ_CP045423.1"/>
</dbReference>
<accession>A0A5P9JYG5</accession>
<dbReference type="EMBL" id="CP045423">
    <property type="protein sequence ID" value="QFU17171.1"/>
    <property type="molecule type" value="Genomic_DNA"/>
</dbReference>
<reference evidence="1 2" key="1">
    <citation type="submission" date="2019-10" db="EMBL/GenBank/DDBJ databases">
        <title>Isolation, Identification of Microvirga thermotolerans HR1, a novel thermophilic bacterium and Comparative Genomics of the genus Microvirga.</title>
        <authorList>
            <person name="Li J."/>
            <person name="Zhang W."/>
            <person name="Lin M."/>
            <person name="Wang J."/>
        </authorList>
    </citation>
    <scope>NUCLEOTIDE SEQUENCE [LARGE SCALE GENOMIC DNA]</scope>
    <source>
        <strain evidence="1 2">HR1</strain>
    </source>
</reference>
<proteinExistence type="predicted"/>
<name>A0A5P9JYG5_9HYPH</name>
<dbReference type="Proteomes" id="UP000325614">
    <property type="component" value="Chromosome"/>
</dbReference>
<sequence length="79" mass="8379">MTHEFDLIGALTSFSVGTLDGRDAMMVIEIAATPDDFARGIRHQMPVAMTADRARELGEALLMAAEAALMGDAPTNSVN</sequence>
<protein>
    <submittedName>
        <fullName evidence="1">Uncharacterized protein</fullName>
    </submittedName>
</protein>
<evidence type="ECO:0000313" key="1">
    <source>
        <dbReference type="EMBL" id="QFU17171.1"/>
    </source>
</evidence>